<dbReference type="STRING" id="1305675.BFG57_04020"/>
<dbReference type="EMBL" id="MJEH01000044">
    <property type="protein sequence ID" value="OEH91908.1"/>
    <property type="molecule type" value="Genomic_DNA"/>
</dbReference>
<organism evidence="1 2">
    <name type="scientific">Bacillus solimangrovi</name>
    <dbReference type="NCBI Taxonomy" id="1305675"/>
    <lineage>
        <taxon>Bacteria</taxon>
        <taxon>Bacillati</taxon>
        <taxon>Bacillota</taxon>
        <taxon>Bacilli</taxon>
        <taxon>Bacillales</taxon>
        <taxon>Bacillaceae</taxon>
        <taxon>Bacillus</taxon>
    </lineage>
</organism>
<dbReference type="PANTHER" id="PTHR31793">
    <property type="entry name" value="4-HYDROXYBENZOYL-COA THIOESTERASE FAMILY MEMBER"/>
    <property type="match status" value="1"/>
</dbReference>
<reference evidence="1 2" key="1">
    <citation type="submission" date="2016-08" db="EMBL/GenBank/DDBJ databases">
        <title>Genome of Bacillus solimangrovi GH2-4.</title>
        <authorList>
            <person name="Lim S."/>
            <person name="Kim B.-C."/>
        </authorList>
    </citation>
    <scope>NUCLEOTIDE SEQUENCE [LARGE SCALE GENOMIC DNA]</scope>
    <source>
        <strain evidence="1 2">GH2-4</strain>
    </source>
</reference>
<comment type="caution">
    <text evidence="1">The sequence shown here is derived from an EMBL/GenBank/DDBJ whole genome shotgun (WGS) entry which is preliminary data.</text>
</comment>
<keyword evidence="2" id="KW-1185">Reference proteome</keyword>
<dbReference type="GO" id="GO:0047617">
    <property type="term" value="F:fatty acyl-CoA hydrolase activity"/>
    <property type="evidence" value="ECO:0007669"/>
    <property type="project" value="TreeGrafter"/>
</dbReference>
<dbReference type="RefSeq" id="WP_069718194.1">
    <property type="nucleotide sequence ID" value="NZ_MJEH01000044.1"/>
</dbReference>
<dbReference type="Pfam" id="PF13279">
    <property type="entry name" value="4HBT_2"/>
    <property type="match status" value="1"/>
</dbReference>
<dbReference type="AlphaFoldDB" id="A0A1E5LCU3"/>
<dbReference type="InterPro" id="IPR050563">
    <property type="entry name" value="4-hydroxybenzoyl-CoA_TE"/>
</dbReference>
<evidence type="ECO:0000313" key="1">
    <source>
        <dbReference type="EMBL" id="OEH91908.1"/>
    </source>
</evidence>
<protein>
    <submittedName>
        <fullName evidence="1">Uncharacterized protein</fullName>
    </submittedName>
</protein>
<dbReference type="Proteomes" id="UP000095209">
    <property type="component" value="Unassembled WGS sequence"/>
</dbReference>
<dbReference type="PANTHER" id="PTHR31793:SF24">
    <property type="entry name" value="LONG-CHAIN ACYL-COA THIOESTERASE FADM"/>
    <property type="match status" value="1"/>
</dbReference>
<dbReference type="InterPro" id="IPR029069">
    <property type="entry name" value="HotDog_dom_sf"/>
</dbReference>
<gene>
    <name evidence="1" type="ORF">BFG57_04020</name>
</gene>
<name>A0A1E5LCU3_9BACI</name>
<evidence type="ECO:0000313" key="2">
    <source>
        <dbReference type="Proteomes" id="UP000095209"/>
    </source>
</evidence>
<dbReference type="CDD" id="cd00586">
    <property type="entry name" value="4HBT"/>
    <property type="match status" value="1"/>
</dbReference>
<dbReference type="Gene3D" id="3.10.129.10">
    <property type="entry name" value="Hotdog Thioesterase"/>
    <property type="match status" value="1"/>
</dbReference>
<accession>A0A1E5LCU3</accession>
<dbReference type="OrthoDB" id="9799036at2"/>
<sequence>MSKISYIDNFTDWAESFKYHKDIEVRFSETDMFGHLNNTVAFVYFEQARVSFFGELGFMSDWLKKNSETIIVTADLQCDFMQQIYFGDTLEVYVKVAHFGNTSADLHYMAKTTDGRVCLTGRGRIVHISKKLGKPSPWTDEMINRLEEYSG</sequence>
<dbReference type="SUPFAM" id="SSF54637">
    <property type="entry name" value="Thioesterase/thiol ester dehydrase-isomerase"/>
    <property type="match status" value="1"/>
</dbReference>
<proteinExistence type="predicted"/>